<reference evidence="1" key="2">
    <citation type="submission" date="2004-02" db="EMBL/GenBank/DDBJ databases">
        <authorList>
            <consortium name="Genoscope"/>
            <consortium name="Whitehead Institute Centre for Genome Research"/>
        </authorList>
    </citation>
    <scope>NUCLEOTIDE SEQUENCE</scope>
</reference>
<dbReference type="KEGG" id="tng:GSTEN00007025G001"/>
<organism evidence="1">
    <name type="scientific">Tetraodon nigroviridis</name>
    <name type="common">Spotted green pufferfish</name>
    <name type="synonym">Chelonodon nigroviridis</name>
    <dbReference type="NCBI Taxonomy" id="99883"/>
    <lineage>
        <taxon>Eukaryota</taxon>
        <taxon>Metazoa</taxon>
        <taxon>Chordata</taxon>
        <taxon>Craniata</taxon>
        <taxon>Vertebrata</taxon>
        <taxon>Euteleostomi</taxon>
        <taxon>Actinopterygii</taxon>
        <taxon>Neopterygii</taxon>
        <taxon>Teleostei</taxon>
        <taxon>Neoteleostei</taxon>
        <taxon>Acanthomorphata</taxon>
        <taxon>Eupercaria</taxon>
        <taxon>Tetraodontiformes</taxon>
        <taxon>Tetradontoidea</taxon>
        <taxon>Tetraodontidae</taxon>
        <taxon>Tetraodon</taxon>
    </lineage>
</organism>
<sequence length="34" mass="3832">NPFFRNPYSDCTIFTTSQKPFGGIGIRNTAKKPQ</sequence>
<accession>Q4T530</accession>
<evidence type="ECO:0000313" key="1">
    <source>
        <dbReference type="EMBL" id="CAF92002.1"/>
    </source>
</evidence>
<dbReference type="EMBL" id="CAAE01009452">
    <property type="protein sequence ID" value="CAF92002.1"/>
    <property type="molecule type" value="Genomic_DNA"/>
</dbReference>
<feature type="non-terminal residue" evidence="1">
    <location>
        <position position="1"/>
    </location>
</feature>
<reference evidence="1" key="1">
    <citation type="journal article" date="2004" name="Nature">
        <title>Genome duplication in the teleost fish Tetraodon nigroviridis reveals the early vertebrate proto-karyotype.</title>
        <authorList>
            <person name="Jaillon O."/>
            <person name="Aury J.-M."/>
            <person name="Brunet F."/>
            <person name="Petit J.-L."/>
            <person name="Stange-Thomann N."/>
            <person name="Mauceli E."/>
            <person name="Bouneau L."/>
            <person name="Fischer C."/>
            <person name="Ozouf-Costaz C."/>
            <person name="Bernot A."/>
            <person name="Nicaud S."/>
            <person name="Jaffe D."/>
            <person name="Fisher S."/>
            <person name="Lutfalla G."/>
            <person name="Dossat C."/>
            <person name="Segurens B."/>
            <person name="Dasilva C."/>
            <person name="Salanoubat M."/>
            <person name="Levy M."/>
            <person name="Boudet N."/>
            <person name="Castellano S."/>
            <person name="Anthouard V."/>
            <person name="Jubin C."/>
            <person name="Castelli V."/>
            <person name="Katinka M."/>
            <person name="Vacherie B."/>
            <person name="Biemont C."/>
            <person name="Skalli Z."/>
            <person name="Cattolico L."/>
            <person name="Poulain J."/>
            <person name="De Berardinis V."/>
            <person name="Cruaud C."/>
            <person name="Duprat S."/>
            <person name="Brottier P."/>
            <person name="Coutanceau J.-P."/>
            <person name="Gouzy J."/>
            <person name="Parra G."/>
            <person name="Lardier G."/>
            <person name="Chapple C."/>
            <person name="McKernan K.J."/>
            <person name="McEwan P."/>
            <person name="Bosak S."/>
            <person name="Kellis M."/>
            <person name="Volff J.-N."/>
            <person name="Guigo R."/>
            <person name="Zody M.C."/>
            <person name="Mesirov J."/>
            <person name="Lindblad-Toh K."/>
            <person name="Birren B."/>
            <person name="Nusbaum C."/>
            <person name="Kahn D."/>
            <person name="Robinson-Rechavi M."/>
            <person name="Laudet V."/>
            <person name="Schachter V."/>
            <person name="Quetier F."/>
            <person name="Saurin W."/>
            <person name="Scarpelli C."/>
            <person name="Wincker P."/>
            <person name="Lander E.S."/>
            <person name="Weissenbach J."/>
            <person name="Roest Crollius H."/>
        </authorList>
    </citation>
    <scope>NUCLEOTIDE SEQUENCE [LARGE SCALE GENOMIC DNA]</scope>
</reference>
<protein>
    <submittedName>
        <fullName evidence="1">(spotted green pufferfish) hypothetical protein</fullName>
    </submittedName>
</protein>
<comment type="caution">
    <text evidence="1">The sequence shown here is derived from an EMBL/GenBank/DDBJ whole genome shotgun (WGS) entry which is preliminary data.</text>
</comment>
<gene>
    <name evidence="1" type="ORF">GSTENG00007025001</name>
</gene>
<dbReference type="AlphaFoldDB" id="Q4T530"/>
<name>Q4T530_TETNG</name>
<proteinExistence type="predicted"/>